<name>A0A916X556_9SPHN</name>
<comment type="caution">
    <text evidence="2">The sequence shown here is derived from an EMBL/GenBank/DDBJ whole genome shotgun (WGS) entry which is preliminary data.</text>
</comment>
<feature type="compositionally biased region" description="Basic and acidic residues" evidence="1">
    <location>
        <begin position="97"/>
        <end position="111"/>
    </location>
</feature>
<feature type="region of interest" description="Disordered" evidence="1">
    <location>
        <begin position="89"/>
        <end position="111"/>
    </location>
</feature>
<proteinExistence type="predicted"/>
<keyword evidence="3" id="KW-1185">Reference proteome</keyword>
<dbReference type="Proteomes" id="UP000608154">
    <property type="component" value="Unassembled WGS sequence"/>
</dbReference>
<accession>A0A916X556</accession>
<dbReference type="AlphaFoldDB" id="A0A916X556"/>
<evidence type="ECO:0000313" key="3">
    <source>
        <dbReference type="Proteomes" id="UP000608154"/>
    </source>
</evidence>
<reference evidence="2" key="1">
    <citation type="journal article" date="2014" name="Int. J. Syst. Evol. Microbiol.">
        <title>Complete genome sequence of Corynebacterium casei LMG S-19264T (=DSM 44701T), isolated from a smear-ripened cheese.</title>
        <authorList>
            <consortium name="US DOE Joint Genome Institute (JGI-PGF)"/>
            <person name="Walter F."/>
            <person name="Albersmeier A."/>
            <person name="Kalinowski J."/>
            <person name="Ruckert C."/>
        </authorList>
    </citation>
    <scope>NUCLEOTIDE SEQUENCE</scope>
    <source>
        <strain evidence="2">CGMCC 1.15095</strain>
    </source>
</reference>
<organism evidence="2 3">
    <name type="scientific">Novosphingobium endophyticum</name>
    <dbReference type="NCBI Taxonomy" id="1955250"/>
    <lineage>
        <taxon>Bacteria</taxon>
        <taxon>Pseudomonadati</taxon>
        <taxon>Pseudomonadota</taxon>
        <taxon>Alphaproteobacteria</taxon>
        <taxon>Sphingomonadales</taxon>
        <taxon>Sphingomonadaceae</taxon>
        <taxon>Novosphingobium</taxon>
    </lineage>
</organism>
<dbReference type="EMBL" id="BMHK01000005">
    <property type="protein sequence ID" value="GGB94600.1"/>
    <property type="molecule type" value="Genomic_DNA"/>
</dbReference>
<reference evidence="2" key="2">
    <citation type="submission" date="2020-09" db="EMBL/GenBank/DDBJ databases">
        <authorList>
            <person name="Sun Q."/>
            <person name="Zhou Y."/>
        </authorList>
    </citation>
    <scope>NUCLEOTIDE SEQUENCE</scope>
    <source>
        <strain evidence="2">CGMCC 1.15095</strain>
    </source>
</reference>
<evidence type="ECO:0000256" key="1">
    <source>
        <dbReference type="SAM" id="MobiDB-lite"/>
    </source>
</evidence>
<protein>
    <submittedName>
        <fullName evidence="2">Uncharacterized protein</fullName>
    </submittedName>
</protein>
<gene>
    <name evidence="2" type="ORF">GCM10011494_11340</name>
</gene>
<sequence>MSDPQSWPAISASLFPVFQIAAMEVDYAVRRRNIRHNQLRESAKCRPRPGVRAVIELTTQNPPIGLMPNPVESRAVRSVAFSPVRSQRNCRQLAAGRRPDESECPHEENEC</sequence>
<evidence type="ECO:0000313" key="2">
    <source>
        <dbReference type="EMBL" id="GGB94600.1"/>
    </source>
</evidence>